<organism evidence="1 2">
    <name type="scientific">Candidatus Ghiorseimicrobium undicola</name>
    <dbReference type="NCBI Taxonomy" id="1974746"/>
    <lineage>
        <taxon>Bacteria</taxon>
        <taxon>Pseudomonadati</taxon>
        <taxon>Candidatus Omnitrophota</taxon>
        <taxon>Candidatus Ghiorseimicrobium</taxon>
    </lineage>
</organism>
<dbReference type="Pfam" id="PF13489">
    <property type="entry name" value="Methyltransf_23"/>
    <property type="match status" value="1"/>
</dbReference>
<evidence type="ECO:0000313" key="2">
    <source>
        <dbReference type="Proteomes" id="UP000229641"/>
    </source>
</evidence>
<dbReference type="InterPro" id="IPR029063">
    <property type="entry name" value="SAM-dependent_MTases_sf"/>
</dbReference>
<evidence type="ECO:0008006" key="3">
    <source>
        <dbReference type="Google" id="ProtNLM"/>
    </source>
</evidence>
<evidence type="ECO:0000313" key="1">
    <source>
        <dbReference type="EMBL" id="PIQ89655.1"/>
    </source>
</evidence>
<protein>
    <recommendedName>
        <fullName evidence="3">Class I SAM-dependent methyltransferase</fullName>
    </recommendedName>
</protein>
<comment type="caution">
    <text evidence="1">The sequence shown here is derived from an EMBL/GenBank/DDBJ whole genome shotgun (WGS) entry which is preliminary data.</text>
</comment>
<reference evidence="1 2" key="1">
    <citation type="submission" date="2017-09" db="EMBL/GenBank/DDBJ databases">
        <title>Depth-based differentiation of microbial function through sediment-hosted aquifers and enrichment of novel symbionts in the deep terrestrial subsurface.</title>
        <authorList>
            <person name="Probst A.J."/>
            <person name="Ladd B."/>
            <person name="Jarett J.K."/>
            <person name="Geller-Mcgrath D.E."/>
            <person name="Sieber C.M."/>
            <person name="Emerson J.B."/>
            <person name="Anantharaman K."/>
            <person name="Thomas B.C."/>
            <person name="Malmstrom R."/>
            <person name="Stieglmeier M."/>
            <person name="Klingl A."/>
            <person name="Woyke T."/>
            <person name="Ryan C.M."/>
            <person name="Banfield J.F."/>
        </authorList>
    </citation>
    <scope>NUCLEOTIDE SEQUENCE [LARGE SCALE GENOMIC DNA]</scope>
    <source>
        <strain evidence="1">CG11_big_fil_rev_8_21_14_0_20_42_13</strain>
    </source>
</reference>
<dbReference type="SUPFAM" id="SSF53335">
    <property type="entry name" value="S-adenosyl-L-methionine-dependent methyltransferases"/>
    <property type="match status" value="1"/>
</dbReference>
<accession>A0A2H0M1Q2</accession>
<dbReference type="AlphaFoldDB" id="A0A2H0M1Q2"/>
<gene>
    <name evidence="1" type="ORF">COV72_02020</name>
</gene>
<dbReference type="PANTHER" id="PTHR43861">
    <property type="entry name" value="TRANS-ACONITATE 2-METHYLTRANSFERASE-RELATED"/>
    <property type="match status" value="1"/>
</dbReference>
<proteinExistence type="predicted"/>
<name>A0A2H0M1Q2_9BACT</name>
<dbReference type="Proteomes" id="UP000229641">
    <property type="component" value="Unassembled WGS sequence"/>
</dbReference>
<dbReference type="EMBL" id="PCWA01000030">
    <property type="protein sequence ID" value="PIQ89655.1"/>
    <property type="molecule type" value="Genomic_DNA"/>
</dbReference>
<feature type="non-terminal residue" evidence="1">
    <location>
        <position position="1"/>
    </location>
</feature>
<dbReference type="Gene3D" id="3.40.50.150">
    <property type="entry name" value="Vaccinia Virus protein VP39"/>
    <property type="match status" value="1"/>
</dbReference>
<sequence length="185" mass="20745">GCSAGLLLNLFSKSGWQAEGVEPSVHFADYARKNFSLKIYPGLVEEADIPKNRYDLILASHFLEHILDPIAALRLLASFVKDGGFLFIEVPNLGGIWKNMDDQLQSTHIFIPSIATMRRMIAVAGLKIAKEEGIKRIVRYLLRKGAAESNFDQQIKDNNSISVFRFRVQLLTSRLLSALKMVGIR</sequence>